<name>A0ABN6SW75_9MOLU</name>
<dbReference type="EMBL" id="AP026933">
    <property type="protein sequence ID" value="BDT02888.1"/>
    <property type="molecule type" value="Genomic_DNA"/>
</dbReference>
<reference evidence="2 3" key="1">
    <citation type="journal article" date="2022" name="Front. Microbiol.">
        <title>Male-killing mechanisms vary between Spiroplasma species.</title>
        <authorList>
            <person name="Arai H."/>
            <person name="Inoue M."/>
            <person name="Kageyama D."/>
        </authorList>
    </citation>
    <scope>NUCLEOTIDE SEQUENCE [LARGE SCALE GENOMIC DNA]</scope>
    <source>
        <strain evidence="3">sHm</strain>
    </source>
</reference>
<organism evidence="2 3">
    <name type="scientific">Spiroplasma ixodetis</name>
    <dbReference type="NCBI Taxonomy" id="2141"/>
    <lineage>
        <taxon>Bacteria</taxon>
        <taxon>Bacillati</taxon>
        <taxon>Mycoplasmatota</taxon>
        <taxon>Mollicutes</taxon>
        <taxon>Entomoplasmatales</taxon>
        <taxon>Spiroplasmataceae</taxon>
        <taxon>Spiroplasma</taxon>
    </lineage>
</organism>
<feature type="transmembrane region" description="Helical" evidence="1">
    <location>
        <begin position="114"/>
        <end position="138"/>
    </location>
</feature>
<protein>
    <submittedName>
        <fullName evidence="2">Uncharacterized protein</fullName>
    </submittedName>
</protein>
<keyword evidence="1" id="KW-1133">Transmembrane helix</keyword>
<feature type="transmembrane region" description="Helical" evidence="1">
    <location>
        <begin position="64"/>
        <end position="93"/>
    </location>
</feature>
<proteinExistence type="predicted"/>
<gene>
    <name evidence="2" type="ORF">SHM_05340</name>
</gene>
<evidence type="ECO:0000256" key="1">
    <source>
        <dbReference type="SAM" id="Phobius"/>
    </source>
</evidence>
<feature type="transmembrane region" description="Helical" evidence="1">
    <location>
        <begin position="34"/>
        <end position="58"/>
    </location>
</feature>
<keyword evidence="1" id="KW-0812">Transmembrane</keyword>
<dbReference type="RefSeq" id="WP_281749084.1">
    <property type="nucleotide sequence ID" value="NZ_AP026933.1"/>
</dbReference>
<evidence type="ECO:0000313" key="2">
    <source>
        <dbReference type="EMBL" id="BDT02888.1"/>
    </source>
</evidence>
<accession>A0ABN6SW75</accession>
<evidence type="ECO:0000313" key="3">
    <source>
        <dbReference type="Proteomes" id="UP001163387"/>
    </source>
</evidence>
<keyword evidence="3" id="KW-1185">Reference proteome</keyword>
<dbReference type="Proteomes" id="UP001163387">
    <property type="component" value="Chromosome"/>
</dbReference>
<feature type="transmembrane region" description="Helical" evidence="1">
    <location>
        <begin position="150"/>
        <end position="178"/>
    </location>
</feature>
<keyword evidence="1" id="KW-0472">Membrane</keyword>
<sequence length="189" mass="21760">MIKSYLYIDMKGFGTLEKRVYFLKFNKKILKMDLISFGTGLISIFLGILSILALQPFWDNDKASLWITVVAIFFDITSFTLAFLPFFLMFRLIRLKKTLIKQNMKLYRKDQFSISLDFISFCLGIIGTSCEIISVIVLLPQFNDNKVFSYQITIVAVVLNIISCITCLMATLITINIIKDYKQRGNSII</sequence>